<dbReference type="SUPFAM" id="SSF47413">
    <property type="entry name" value="lambda repressor-like DNA-binding domains"/>
    <property type="match status" value="1"/>
</dbReference>
<reference evidence="3 4" key="1">
    <citation type="submission" date="2018-08" db="EMBL/GenBank/DDBJ databases">
        <title>A genome reference for cultivated species of the human gut microbiota.</title>
        <authorList>
            <person name="Zou Y."/>
            <person name="Xue W."/>
            <person name="Luo G."/>
        </authorList>
    </citation>
    <scope>NUCLEOTIDE SEQUENCE [LARGE SCALE GENOMIC DNA]</scope>
    <source>
        <strain evidence="3 4">AF32-8AC</strain>
    </source>
</reference>
<name>A0A3E2U564_9FIRM</name>
<gene>
    <name evidence="3" type="ORF">DWZ46_07705</name>
</gene>
<dbReference type="InterPro" id="IPR010982">
    <property type="entry name" value="Lambda_DNA-bd_dom_sf"/>
</dbReference>
<accession>A0A3E2U564</accession>
<evidence type="ECO:0000259" key="2">
    <source>
        <dbReference type="PROSITE" id="PS50943"/>
    </source>
</evidence>
<dbReference type="EMBL" id="QVER01000008">
    <property type="protein sequence ID" value="RGB91270.1"/>
    <property type="molecule type" value="Genomic_DNA"/>
</dbReference>
<dbReference type="SMART" id="SM00530">
    <property type="entry name" value="HTH_XRE"/>
    <property type="match status" value="1"/>
</dbReference>
<dbReference type="GO" id="GO:0003677">
    <property type="term" value="F:DNA binding"/>
    <property type="evidence" value="ECO:0007669"/>
    <property type="project" value="UniProtKB-KW"/>
</dbReference>
<sequence>MSKPTRTSIIIREGRKRAGLTQQELADKLGITTGAVSNYENGVSFPKAEVAFGLCDILDITPRELFESE</sequence>
<dbReference type="PANTHER" id="PTHR46558">
    <property type="entry name" value="TRACRIPTIONAL REGULATORY PROTEIN-RELATED-RELATED"/>
    <property type="match status" value="1"/>
</dbReference>
<dbReference type="RefSeq" id="WP_158403079.1">
    <property type="nucleotide sequence ID" value="NZ_QVER01000008.1"/>
</dbReference>
<protein>
    <submittedName>
        <fullName evidence="3">XRE family transcriptional regulator</fullName>
    </submittedName>
</protein>
<evidence type="ECO:0000313" key="4">
    <source>
        <dbReference type="Proteomes" id="UP000260991"/>
    </source>
</evidence>
<dbReference type="Pfam" id="PF01381">
    <property type="entry name" value="HTH_3"/>
    <property type="match status" value="1"/>
</dbReference>
<dbReference type="CDD" id="cd00093">
    <property type="entry name" value="HTH_XRE"/>
    <property type="match status" value="1"/>
</dbReference>
<feature type="domain" description="HTH cro/C1-type" evidence="2">
    <location>
        <begin position="11"/>
        <end position="65"/>
    </location>
</feature>
<dbReference type="InterPro" id="IPR001387">
    <property type="entry name" value="Cro/C1-type_HTH"/>
</dbReference>
<dbReference type="AlphaFoldDB" id="A0A3E2U564"/>
<comment type="caution">
    <text evidence="3">The sequence shown here is derived from an EMBL/GenBank/DDBJ whole genome shotgun (WGS) entry which is preliminary data.</text>
</comment>
<proteinExistence type="predicted"/>
<evidence type="ECO:0000313" key="3">
    <source>
        <dbReference type="EMBL" id="RGB91270.1"/>
    </source>
</evidence>
<dbReference type="PANTHER" id="PTHR46558:SF15">
    <property type="entry name" value="HELIX-TURN-HELIX DOMAIN PROTEIN"/>
    <property type="match status" value="1"/>
</dbReference>
<evidence type="ECO:0000256" key="1">
    <source>
        <dbReference type="ARBA" id="ARBA00023125"/>
    </source>
</evidence>
<dbReference type="Gene3D" id="1.10.260.40">
    <property type="entry name" value="lambda repressor-like DNA-binding domains"/>
    <property type="match status" value="1"/>
</dbReference>
<keyword evidence="1" id="KW-0238">DNA-binding</keyword>
<organism evidence="3 4">
    <name type="scientific">Faecalibacterium prausnitzii</name>
    <dbReference type="NCBI Taxonomy" id="853"/>
    <lineage>
        <taxon>Bacteria</taxon>
        <taxon>Bacillati</taxon>
        <taxon>Bacillota</taxon>
        <taxon>Clostridia</taxon>
        <taxon>Eubacteriales</taxon>
        <taxon>Oscillospiraceae</taxon>
        <taxon>Faecalibacterium</taxon>
    </lineage>
</organism>
<dbReference type="Proteomes" id="UP000260991">
    <property type="component" value="Unassembled WGS sequence"/>
</dbReference>
<dbReference type="PROSITE" id="PS50943">
    <property type="entry name" value="HTH_CROC1"/>
    <property type="match status" value="1"/>
</dbReference>